<dbReference type="Proteomes" id="UP000240259">
    <property type="component" value="Unassembled WGS sequence"/>
</dbReference>
<reference evidence="1 2" key="1">
    <citation type="submission" date="2018-03" db="EMBL/GenBank/DDBJ databases">
        <title>Genome sequence of the symbiotic type strain Mesorhizobium helmanticense CSLC115NT isolated from Lotus corniculatus nodules.</title>
        <authorList>
            <person name="Sannazzaro A.I."/>
            <person name="Torres Tejerizo G.A."/>
            <person name="Dip D."/>
            <person name="Caballero M."/>
            <person name="Pistorio M."/>
            <person name="Estrella M.J."/>
        </authorList>
    </citation>
    <scope>NUCLEOTIDE SEQUENCE [LARGE SCALE GENOMIC DNA]</scope>
    <source>
        <strain evidence="1 2">CSLC115N</strain>
    </source>
</reference>
<organism evidence="1 2">
    <name type="scientific">Mesorhizobium helmanticense</name>
    <dbReference type="NCBI Taxonomy" id="1776423"/>
    <lineage>
        <taxon>Bacteria</taxon>
        <taxon>Pseudomonadati</taxon>
        <taxon>Pseudomonadota</taxon>
        <taxon>Alphaproteobacteria</taxon>
        <taxon>Hyphomicrobiales</taxon>
        <taxon>Phyllobacteriaceae</taxon>
        <taxon>Mesorhizobium</taxon>
    </lineage>
</organism>
<keyword evidence="2" id="KW-1185">Reference proteome</keyword>
<protein>
    <submittedName>
        <fullName evidence="1">Uncharacterized protein</fullName>
    </submittedName>
</protein>
<dbReference type="EMBL" id="PZJX01000061">
    <property type="protein sequence ID" value="PTE06631.1"/>
    <property type="molecule type" value="Genomic_DNA"/>
</dbReference>
<evidence type="ECO:0000313" key="1">
    <source>
        <dbReference type="EMBL" id="PTE06631.1"/>
    </source>
</evidence>
<sequence>MLTLGEAFRLLFPDASRQILGFVEAPVLPADIFAFAAYVLEASGAYHHVTPESGAPSPDRQIIVDGKMRARAIRVGKSWRESTVPPGKLPSVPARITKLWRGLQPFSSELAFTNLAPDAVCPSWWPIMVELLMISDEASRHVGFVADNIFYAPVVEAFTEGDVISGREFRRIQSGPATISTADPSIVCVQPKSRTPAVGCTMRSLSHHLALLPGQGSVRASWVTSPFEADGAAPQNLGLLLIPYPYAVDASVFVAAGDARNRWGWFGVEQQWLPAIGDSEGRKAFVIFVLDLVRAARKGERRVDGVVLPELSLDLPLFRQLARALAEESGVDFLISGISSDRHGREGNFVAIAPFFLTGEGKLTGGLDQLFLIREKHHRWKLTEPQIKDYQIEAALPPSRSWWEHLNLLGRGLDLLVYRGGTSLTTLICEDLARVDPCQAVLRAVGPNLVVALLMDGPQLEGRWPARYATVLAEDPGSSVLTFTSLGLIERQNQAKKYPQSSAIGLWKDEAHGVQRLELPRSSDAVHLVLKADTKTEHTLDGRSDDANAHRWVFEGYEGISADPLAKPKWLSTGKAR</sequence>
<comment type="caution">
    <text evidence="1">The sequence shown here is derived from an EMBL/GenBank/DDBJ whole genome shotgun (WGS) entry which is preliminary data.</text>
</comment>
<gene>
    <name evidence="1" type="ORF">C9427_30930</name>
</gene>
<dbReference type="OrthoDB" id="8737571at2"/>
<name>A0A2T4ILW0_9HYPH</name>
<accession>A0A2T4ILW0</accession>
<evidence type="ECO:0000313" key="2">
    <source>
        <dbReference type="Proteomes" id="UP000240259"/>
    </source>
</evidence>
<dbReference type="AlphaFoldDB" id="A0A2T4ILW0"/>
<proteinExistence type="predicted"/>
<dbReference type="RefSeq" id="WP_107652801.1">
    <property type="nucleotide sequence ID" value="NZ_PZJX01000061.1"/>
</dbReference>